<keyword evidence="3" id="KW-0378">Hydrolase</keyword>
<dbReference type="EC" id="3.1.1.3" evidence="1"/>
<dbReference type="AlphaFoldDB" id="A0A9P8TAU6"/>
<organism evidence="6 7">
    <name type="scientific">Wickerhamomyces mucosus</name>
    <dbReference type="NCBI Taxonomy" id="1378264"/>
    <lineage>
        <taxon>Eukaryota</taxon>
        <taxon>Fungi</taxon>
        <taxon>Dikarya</taxon>
        <taxon>Ascomycota</taxon>
        <taxon>Saccharomycotina</taxon>
        <taxon>Saccharomycetes</taxon>
        <taxon>Phaffomycetales</taxon>
        <taxon>Wickerhamomycetaceae</taxon>
        <taxon>Wickerhamomyces</taxon>
    </lineage>
</organism>
<reference evidence="6" key="1">
    <citation type="journal article" date="2021" name="Open Biol.">
        <title>Shared evolutionary footprints suggest mitochondrial oxidative damage underlies multiple complex I losses in fungi.</title>
        <authorList>
            <person name="Schikora-Tamarit M.A."/>
            <person name="Marcet-Houben M."/>
            <person name="Nosek J."/>
            <person name="Gabaldon T."/>
        </authorList>
    </citation>
    <scope>NUCLEOTIDE SEQUENCE</scope>
    <source>
        <strain evidence="6">CBS6341</strain>
    </source>
</reference>
<comment type="caution">
    <text evidence="6">The sequence shown here is derived from an EMBL/GenBank/DDBJ whole genome shotgun (WGS) entry which is preliminary data.</text>
</comment>
<evidence type="ECO:0000256" key="3">
    <source>
        <dbReference type="ARBA" id="ARBA00022801"/>
    </source>
</evidence>
<feature type="chain" id="PRO_5040314570" description="triacylglycerol lipase" evidence="4">
    <location>
        <begin position="20"/>
        <end position="328"/>
    </location>
</feature>
<gene>
    <name evidence="6" type="ORF">WICMUC_004598</name>
</gene>
<evidence type="ECO:0000313" key="7">
    <source>
        <dbReference type="Proteomes" id="UP000769528"/>
    </source>
</evidence>
<keyword evidence="7" id="KW-1185">Reference proteome</keyword>
<dbReference type="CDD" id="cd00519">
    <property type="entry name" value="Lipase_3"/>
    <property type="match status" value="1"/>
</dbReference>
<dbReference type="InterPro" id="IPR051299">
    <property type="entry name" value="AB_hydrolase_lip/est"/>
</dbReference>
<reference evidence="6" key="2">
    <citation type="submission" date="2021-01" db="EMBL/GenBank/DDBJ databases">
        <authorList>
            <person name="Schikora-Tamarit M.A."/>
        </authorList>
    </citation>
    <scope>NUCLEOTIDE SEQUENCE</scope>
    <source>
        <strain evidence="6">CBS6341</strain>
    </source>
</reference>
<evidence type="ECO:0000313" key="6">
    <source>
        <dbReference type="EMBL" id="KAH3671466.1"/>
    </source>
</evidence>
<dbReference type="GO" id="GO:0006629">
    <property type="term" value="P:lipid metabolic process"/>
    <property type="evidence" value="ECO:0007669"/>
    <property type="project" value="InterPro"/>
</dbReference>
<feature type="domain" description="Fungal lipase-type" evidence="5">
    <location>
        <begin position="113"/>
        <end position="251"/>
    </location>
</feature>
<sequence length="328" mass="37869">MHTLLYIVAFCIFILSTYSATLPIFFQNGRESVSSALYWDLVKYAHLIDISYCISRISKIHYPFECDNSCSDFPNTELVYQWNSDDLNFRNLIDEFSTSGYIALNHDWKKLLIVIRGTRSFKDSIVDLNSDLVSYGDDQDGLRVHKGFYCSYLKTWNEIKHLIKFQYSKYPDYGILIMGHSMGGAIASFLTLKLNKEFDGKVFGVTMGQPMIGNDNFTTYMNHELNLKNVHKKSSKLLRITHKNDPVIKLPWRPDQYSTNVIGNVYTHSSNEVFINDLGPHLPEIENVYHCIGSTDLHCSYGKSFPNDNTEHLNYFRRMGKCGLSFFI</sequence>
<name>A0A9P8TAU6_9ASCO</name>
<evidence type="ECO:0000256" key="2">
    <source>
        <dbReference type="ARBA" id="ARBA00022729"/>
    </source>
</evidence>
<dbReference type="Gene3D" id="3.40.50.1820">
    <property type="entry name" value="alpha/beta hydrolase"/>
    <property type="match status" value="1"/>
</dbReference>
<evidence type="ECO:0000256" key="1">
    <source>
        <dbReference type="ARBA" id="ARBA00013279"/>
    </source>
</evidence>
<dbReference type="OrthoDB" id="438440at2759"/>
<dbReference type="InterPro" id="IPR002921">
    <property type="entry name" value="Fungal_lipase-type"/>
</dbReference>
<proteinExistence type="predicted"/>
<dbReference type="PANTHER" id="PTHR46640:SF1">
    <property type="entry name" value="FUNGAL LIPASE-LIKE DOMAIN-CONTAINING PROTEIN-RELATED"/>
    <property type="match status" value="1"/>
</dbReference>
<evidence type="ECO:0000259" key="5">
    <source>
        <dbReference type="Pfam" id="PF01764"/>
    </source>
</evidence>
<dbReference type="InterPro" id="IPR029058">
    <property type="entry name" value="AB_hydrolase_fold"/>
</dbReference>
<evidence type="ECO:0000256" key="4">
    <source>
        <dbReference type="SAM" id="SignalP"/>
    </source>
</evidence>
<feature type="signal peptide" evidence="4">
    <location>
        <begin position="1"/>
        <end position="19"/>
    </location>
</feature>
<dbReference type="GO" id="GO:0004806">
    <property type="term" value="F:triacylglycerol lipase activity"/>
    <property type="evidence" value="ECO:0007669"/>
    <property type="project" value="UniProtKB-EC"/>
</dbReference>
<keyword evidence="2 4" id="KW-0732">Signal</keyword>
<protein>
    <recommendedName>
        <fullName evidence="1">triacylglycerol lipase</fullName>
        <ecNumber evidence="1">3.1.1.3</ecNumber>
    </recommendedName>
</protein>
<dbReference type="Pfam" id="PF01764">
    <property type="entry name" value="Lipase_3"/>
    <property type="match status" value="1"/>
</dbReference>
<accession>A0A9P8TAU6</accession>
<dbReference type="EMBL" id="JAEUBF010001277">
    <property type="protein sequence ID" value="KAH3671466.1"/>
    <property type="molecule type" value="Genomic_DNA"/>
</dbReference>
<dbReference type="SUPFAM" id="SSF53474">
    <property type="entry name" value="alpha/beta-Hydrolases"/>
    <property type="match status" value="1"/>
</dbReference>
<dbReference type="PANTHER" id="PTHR46640">
    <property type="entry name" value="TRIACYLGLYCEROL LIPASE, PUTATIVE (AFU_ORTHOLOGUE AFUA_6G06510)-RELATED"/>
    <property type="match status" value="1"/>
</dbReference>
<dbReference type="Proteomes" id="UP000769528">
    <property type="component" value="Unassembled WGS sequence"/>
</dbReference>